<protein>
    <recommendedName>
        <fullName evidence="4">Transmembrane protein</fullName>
    </recommendedName>
</protein>
<evidence type="ECO:0000313" key="2">
    <source>
        <dbReference type="EMBL" id="AKV03952.1"/>
    </source>
</evidence>
<proteinExistence type="predicted"/>
<dbReference type="KEGG" id="llu:AKJ09_10615"/>
<feature type="transmembrane region" description="Helical" evidence="1">
    <location>
        <begin position="89"/>
        <end position="107"/>
    </location>
</feature>
<keyword evidence="1" id="KW-0812">Transmembrane</keyword>
<dbReference type="EMBL" id="CP012333">
    <property type="protein sequence ID" value="AKV03952.1"/>
    <property type="molecule type" value="Genomic_DNA"/>
</dbReference>
<sequence length="148" mass="15751">MANVIAGSPSTNATARSNELQGYQLLHWAFVIVPVIAGLDKFAHLLTNWDAYLAPAFARILGGASHGFMLLVGIVEIIAGLIVALRPRVGAYIVAAWLALVVVNLIVSGHHFDIALRDIGLLLGALALGRLAATHDVRDRNVTARTRA</sequence>
<gene>
    <name evidence="2" type="ORF">AKJ09_10615</name>
</gene>
<evidence type="ECO:0008006" key="4">
    <source>
        <dbReference type="Google" id="ProtNLM"/>
    </source>
</evidence>
<organism evidence="2 3">
    <name type="scientific">Labilithrix luteola</name>
    <dbReference type="NCBI Taxonomy" id="1391654"/>
    <lineage>
        <taxon>Bacteria</taxon>
        <taxon>Pseudomonadati</taxon>
        <taxon>Myxococcota</taxon>
        <taxon>Polyangia</taxon>
        <taxon>Polyangiales</taxon>
        <taxon>Labilitrichaceae</taxon>
        <taxon>Labilithrix</taxon>
    </lineage>
</organism>
<reference evidence="2 3" key="1">
    <citation type="submission" date="2015-08" db="EMBL/GenBank/DDBJ databases">
        <authorList>
            <person name="Babu N.S."/>
            <person name="Beckwith C.J."/>
            <person name="Beseler K.G."/>
            <person name="Brison A."/>
            <person name="Carone J.V."/>
            <person name="Caskin T.P."/>
            <person name="Diamond M."/>
            <person name="Durham M.E."/>
            <person name="Foxe J.M."/>
            <person name="Go M."/>
            <person name="Henderson B.A."/>
            <person name="Jones I.B."/>
            <person name="McGettigan J.A."/>
            <person name="Micheletti S.J."/>
            <person name="Nasrallah M.E."/>
            <person name="Ortiz D."/>
            <person name="Piller C.R."/>
            <person name="Privatt S.R."/>
            <person name="Schneider S.L."/>
            <person name="Sharp S."/>
            <person name="Smith T.C."/>
            <person name="Stanton J.D."/>
            <person name="Ullery H.E."/>
            <person name="Wilson R.J."/>
            <person name="Serrano M.G."/>
            <person name="Buck G."/>
            <person name="Lee V."/>
            <person name="Wang Y."/>
            <person name="Carvalho R."/>
            <person name="Voegtly L."/>
            <person name="Shi R."/>
            <person name="Duckworth R."/>
            <person name="Johnson A."/>
            <person name="Loviza R."/>
            <person name="Walstead R."/>
            <person name="Shah Z."/>
            <person name="Kiflezghi M."/>
            <person name="Wade K."/>
            <person name="Ball S.L."/>
            <person name="Bradley K.W."/>
            <person name="Asai D.J."/>
            <person name="Bowman C.A."/>
            <person name="Russell D.A."/>
            <person name="Pope W.H."/>
            <person name="Jacobs-Sera D."/>
            <person name="Hendrix R.W."/>
            <person name="Hatfull G.F."/>
        </authorList>
    </citation>
    <scope>NUCLEOTIDE SEQUENCE [LARGE SCALE GENOMIC DNA]</scope>
    <source>
        <strain evidence="2 3">DSM 27648</strain>
    </source>
</reference>
<name>A0A0K1QE59_9BACT</name>
<keyword evidence="1" id="KW-1133">Transmembrane helix</keyword>
<dbReference type="Proteomes" id="UP000064967">
    <property type="component" value="Chromosome"/>
</dbReference>
<keyword evidence="1" id="KW-0472">Membrane</keyword>
<accession>A0A0K1QE59</accession>
<dbReference type="AlphaFoldDB" id="A0A0K1QE59"/>
<feature type="transmembrane region" description="Helical" evidence="1">
    <location>
        <begin position="60"/>
        <end position="83"/>
    </location>
</feature>
<evidence type="ECO:0000256" key="1">
    <source>
        <dbReference type="SAM" id="Phobius"/>
    </source>
</evidence>
<keyword evidence="3" id="KW-1185">Reference proteome</keyword>
<dbReference type="RefSeq" id="WP_205633990.1">
    <property type="nucleotide sequence ID" value="NZ_CP012333.1"/>
</dbReference>
<feature type="transmembrane region" description="Helical" evidence="1">
    <location>
        <begin position="20"/>
        <end position="39"/>
    </location>
</feature>
<feature type="transmembrane region" description="Helical" evidence="1">
    <location>
        <begin position="114"/>
        <end position="133"/>
    </location>
</feature>
<dbReference type="STRING" id="1391654.AKJ09_10615"/>
<evidence type="ECO:0000313" key="3">
    <source>
        <dbReference type="Proteomes" id="UP000064967"/>
    </source>
</evidence>